<evidence type="ECO:0000256" key="1">
    <source>
        <dbReference type="ARBA" id="ARBA00022553"/>
    </source>
</evidence>
<dbReference type="RefSeq" id="XP_058338545.1">
    <property type="nucleotide sequence ID" value="XM_058490647.1"/>
</dbReference>
<evidence type="ECO:0000256" key="3">
    <source>
        <dbReference type="PROSITE-ProRule" id="PRU00169"/>
    </source>
</evidence>
<feature type="compositionally biased region" description="Low complexity" evidence="4">
    <location>
        <begin position="707"/>
        <end position="718"/>
    </location>
</feature>
<dbReference type="FunFam" id="3.40.50.2300:FF:000146">
    <property type="entry name" value="Putative two-component response regulator SSK1p"/>
    <property type="match status" value="1"/>
</dbReference>
<keyword evidence="8" id="KW-1185">Reference proteome</keyword>
<protein>
    <recommendedName>
        <fullName evidence="6">Response regulatory domain-containing protein</fullName>
    </recommendedName>
</protein>
<feature type="compositionally biased region" description="Basic residues" evidence="4">
    <location>
        <begin position="268"/>
        <end position="278"/>
    </location>
</feature>
<dbReference type="CDD" id="cd17546">
    <property type="entry name" value="REC_hyHK_CKI1_RcsC-like"/>
    <property type="match status" value="1"/>
</dbReference>
<feature type="compositionally biased region" description="Polar residues" evidence="4">
    <location>
        <begin position="1386"/>
        <end position="1397"/>
    </location>
</feature>
<feature type="compositionally biased region" description="Low complexity" evidence="4">
    <location>
        <begin position="1402"/>
        <end position="1422"/>
    </location>
</feature>
<keyword evidence="5" id="KW-0812">Transmembrane</keyword>
<keyword evidence="5" id="KW-0472">Membrane</keyword>
<feature type="region of interest" description="Disordered" evidence="4">
    <location>
        <begin position="1302"/>
        <end position="1346"/>
    </location>
</feature>
<dbReference type="InterPro" id="IPR011006">
    <property type="entry name" value="CheY-like_superfamily"/>
</dbReference>
<evidence type="ECO:0000259" key="6">
    <source>
        <dbReference type="PROSITE" id="PS50110"/>
    </source>
</evidence>
<feature type="region of interest" description="Disordered" evidence="4">
    <location>
        <begin position="1374"/>
        <end position="1464"/>
    </location>
</feature>
<dbReference type="Gene3D" id="3.40.50.2300">
    <property type="match status" value="1"/>
</dbReference>
<keyword evidence="5" id="KW-1133">Transmembrane helix</keyword>
<evidence type="ECO:0000313" key="7">
    <source>
        <dbReference type="EMBL" id="KAJ8653631.1"/>
    </source>
</evidence>
<feature type="compositionally biased region" description="Low complexity" evidence="4">
    <location>
        <begin position="24"/>
        <end position="37"/>
    </location>
</feature>
<feature type="compositionally biased region" description="Low complexity" evidence="4">
    <location>
        <begin position="1435"/>
        <end position="1464"/>
    </location>
</feature>
<feature type="region of interest" description="Disordered" evidence="4">
    <location>
        <begin position="268"/>
        <end position="292"/>
    </location>
</feature>
<dbReference type="InterPro" id="IPR001789">
    <property type="entry name" value="Sig_transdc_resp-reg_receiver"/>
</dbReference>
<keyword evidence="1 3" id="KW-0597">Phosphoprotein</keyword>
<feature type="modified residue" description="4-aspartylphosphate" evidence="3">
    <location>
        <position position="1093"/>
    </location>
</feature>
<feature type="compositionally biased region" description="Low complexity" evidence="4">
    <location>
        <begin position="1004"/>
        <end position="1013"/>
    </location>
</feature>
<evidence type="ECO:0000256" key="5">
    <source>
        <dbReference type="SAM" id="Phobius"/>
    </source>
</evidence>
<dbReference type="PANTHER" id="PTHR43719:SF28">
    <property type="entry name" value="PEROXIDE STRESS-ACTIVATED HISTIDINE KINASE MAK1-RELATED"/>
    <property type="match status" value="1"/>
</dbReference>
<dbReference type="PROSITE" id="PS50110">
    <property type="entry name" value="RESPONSE_REGULATORY"/>
    <property type="match status" value="1"/>
</dbReference>
<dbReference type="InterPro" id="IPR050956">
    <property type="entry name" value="2C_system_His_kinase"/>
</dbReference>
<feature type="region of interest" description="Disordered" evidence="4">
    <location>
        <begin position="1216"/>
        <end position="1282"/>
    </location>
</feature>
<dbReference type="SUPFAM" id="SSF52172">
    <property type="entry name" value="CheY-like"/>
    <property type="match status" value="1"/>
</dbReference>
<gene>
    <name evidence="7" type="ORF">O0I10_010668</name>
</gene>
<dbReference type="Pfam" id="PF00072">
    <property type="entry name" value="Response_reg"/>
    <property type="match status" value="1"/>
</dbReference>
<dbReference type="SMART" id="SM00448">
    <property type="entry name" value="REC"/>
    <property type="match status" value="1"/>
</dbReference>
<evidence type="ECO:0000256" key="2">
    <source>
        <dbReference type="ARBA" id="ARBA00023012"/>
    </source>
</evidence>
<sequence length="1464" mass="160383">MTHSNNVSFESTTTTTKRRPLPVSSSSSSTSSRTTTRYGMNESTDTTSLEACIVSNPVDRQIRYATTAAAIMCLLSSIAMVKVDHPAAFVYTTWWIWSTLALWMGSYNDTTMHEGWLSWALGVSILMAVHHHMTMLFINHNNNNHPYLLHASALLVIPGACLFWFARQLHAAHDYHQRELLRRIYASSHRLKMLDAVAQEMQGVAGMITTTLEHFSPSSILARTHELLSACTIAVPITSISAIHTAIKQVHHVSHNLDLVTRLLTSTHHHHQHHQHHHHDPDTFTTSHSETQEDTLLLQQQDNVQFDIGGLVQNVGDALAGMAAKLDVYLVIYHADNGLHYSNVTGNEGIIRHTLLDLISRIMEEGCTPGATVEVGLGMASLNNGLKRITFDIVHTCSPAIPISLEAVLTPNSNFTAQLMQHVGGSLAVEEMDRGRTLFRLTLDMKPGERDTDEQQLLVIDTSSQQILQQQLSGIQFSNEPTRDELAQFVNTHLKGIRMVLHAPEQSVFATHLTSYLANLNVDISHIPISRFPRQEMKDAASSQQQSTTTTTTTLSEPTFVLIDDDTYTLEQQLREFRSQPPVSDKMLQHHQQMQRRQKTANPSTSGGGGGGPHGNFFHHGVQAIICFASLNKYKQIRGVVQRFSTGQQHHPFGMPRVVVVPKPAGPLRFLTALHTAWHNPMVEPHYFPIATTPFTPMTAPPPPHPLHSTPSNTSTPGGHHHHHHHDKSGGGGSGSGSGQKHYYYHHHHHHPQPAMASPLSDSGIHPGSSSSYHSTASRRPGGGPSQRHSGGSGYYTPPGVNWPDKHYFTQETIVMDGTTTTTTASTSMASSPHHATSSTTTTKEKRLRSSSGTFFASNRPMESRMDALATPYRPAMAGMMYPFGTDDDDDDDLRASGTTNSRFMRMNTAAAAAAMVGPVDEDDDDDDDTDDDDEDDEDDDEDNQPSSSQQQSSEQSLALVGPLQRQQQDGNDTTTAMANTSVSVANATDNASTSRKSPTGTTSANQASSSSAPVTARRIRRMVRKKRRDKGTPFSGMASPPIHVLIVEDNKINQVILQTWMKKHNIKHSSAMNGQEAVEKWKGGGFHLVLMDIQLPVMNGLEATKTIRAIEKEQKIGVLPASASLADNDSSGGDNNNNKMMASSDPQTPFRSPVIIVALTASSSESDRHAALAAGCNDFLTKPVSLEWLEKKIVEWGCMQALIDFEGWRRWRQSTNNNTTTTTTNQQKMTPSSSMSRRSSRQRDHHTQARRGSLEEAVEESCSIATIQQQPTSSSTTMATPAQSSLFENNEHGVLLQGVGEWYPRNNNNKHHHQRRVSSMDIPSSTASPSPSSVAGQGAIRRGSSIIHSNRRLAYRMPSLPIRSGSDSDLFIGLAGSTAPGPHSLSPNPRSQQQPSVIGEQQHSASSASLSQPQPPTAQSSIVGESTLSEEEQNNNNHQQQQEQHPLSLISSSSSPSSSSQNR</sequence>
<dbReference type="PANTHER" id="PTHR43719">
    <property type="entry name" value="TWO-COMPONENT HISTIDINE KINASE"/>
    <property type="match status" value="1"/>
</dbReference>
<feature type="region of interest" description="Disordered" evidence="4">
    <location>
        <begin position="579"/>
        <end position="615"/>
    </location>
</feature>
<evidence type="ECO:0000313" key="8">
    <source>
        <dbReference type="Proteomes" id="UP001234581"/>
    </source>
</evidence>
<feature type="compositionally biased region" description="Low complexity" evidence="4">
    <location>
        <begin position="1264"/>
        <end position="1282"/>
    </location>
</feature>
<feature type="region of interest" description="Disordered" evidence="4">
    <location>
        <begin position="1"/>
        <end position="42"/>
    </location>
</feature>
<name>A0AAD7XUT2_9FUNG</name>
<feature type="domain" description="Response regulatory" evidence="6">
    <location>
        <begin position="1044"/>
        <end position="1198"/>
    </location>
</feature>
<feature type="region of interest" description="Disordered" evidence="4">
    <location>
        <begin position="823"/>
        <end position="858"/>
    </location>
</feature>
<feature type="compositionally biased region" description="Low complexity" evidence="4">
    <location>
        <begin position="761"/>
        <end position="778"/>
    </location>
</feature>
<dbReference type="EMBL" id="JARTCD010000074">
    <property type="protein sequence ID" value="KAJ8653631.1"/>
    <property type="molecule type" value="Genomic_DNA"/>
</dbReference>
<dbReference type="GO" id="GO:0000156">
    <property type="term" value="F:phosphorelay response regulator activity"/>
    <property type="evidence" value="ECO:0007669"/>
    <property type="project" value="UniProtKB-ARBA"/>
</dbReference>
<feature type="compositionally biased region" description="Polar residues" evidence="4">
    <location>
        <begin position="965"/>
        <end position="1003"/>
    </location>
</feature>
<evidence type="ECO:0000256" key="4">
    <source>
        <dbReference type="SAM" id="MobiDB-lite"/>
    </source>
</evidence>
<feature type="region of interest" description="Disordered" evidence="4">
    <location>
        <begin position="697"/>
        <end position="798"/>
    </location>
</feature>
<dbReference type="Proteomes" id="UP001234581">
    <property type="component" value="Unassembled WGS sequence"/>
</dbReference>
<feature type="transmembrane region" description="Helical" evidence="5">
    <location>
        <begin position="116"/>
        <end position="138"/>
    </location>
</feature>
<feature type="region of interest" description="Disordered" evidence="4">
    <location>
        <begin position="916"/>
        <end position="1040"/>
    </location>
</feature>
<feature type="region of interest" description="Disordered" evidence="4">
    <location>
        <begin position="535"/>
        <end position="556"/>
    </location>
</feature>
<feature type="compositionally biased region" description="Low complexity" evidence="4">
    <location>
        <begin position="945"/>
        <end position="957"/>
    </location>
</feature>
<feature type="transmembrane region" description="Helical" evidence="5">
    <location>
        <begin position="88"/>
        <end position="104"/>
    </location>
</feature>
<dbReference type="GeneID" id="83218071"/>
<comment type="caution">
    <text evidence="7">The sequence shown here is derived from an EMBL/GenBank/DDBJ whole genome shotgun (WGS) entry which is preliminary data.</text>
</comment>
<feature type="region of interest" description="Disordered" evidence="4">
    <location>
        <begin position="1127"/>
        <end position="1148"/>
    </location>
</feature>
<feature type="compositionally biased region" description="Low complexity" evidence="4">
    <location>
        <begin position="823"/>
        <end position="842"/>
    </location>
</feature>
<feature type="compositionally biased region" description="Polar residues" evidence="4">
    <location>
        <begin position="1"/>
        <end position="15"/>
    </location>
</feature>
<reference evidence="7 8" key="1">
    <citation type="submission" date="2023-03" db="EMBL/GenBank/DDBJ databases">
        <title>Genome sequence of Lichtheimia ornata CBS 291.66.</title>
        <authorList>
            <person name="Mohabir J.T."/>
            <person name="Shea T.P."/>
            <person name="Kurbessoian T."/>
            <person name="Berby B."/>
            <person name="Fontaine J."/>
            <person name="Livny J."/>
            <person name="Gnirke A."/>
            <person name="Stajich J.E."/>
            <person name="Cuomo C.A."/>
        </authorList>
    </citation>
    <scope>NUCLEOTIDE SEQUENCE [LARGE SCALE GENOMIC DNA]</scope>
    <source>
        <strain evidence="7">CBS 291.66</strain>
    </source>
</reference>
<feature type="compositionally biased region" description="Basic residues" evidence="4">
    <location>
        <begin position="743"/>
        <end position="752"/>
    </location>
</feature>
<keyword evidence="2" id="KW-0902">Two-component regulatory system</keyword>
<feature type="compositionally biased region" description="Low complexity" evidence="4">
    <location>
        <begin position="1324"/>
        <end position="1334"/>
    </location>
</feature>
<feature type="compositionally biased region" description="Low complexity" evidence="4">
    <location>
        <begin position="1216"/>
        <end position="1226"/>
    </location>
</feature>
<feature type="compositionally biased region" description="Basic residues" evidence="4">
    <location>
        <begin position="1018"/>
        <end position="1030"/>
    </location>
</feature>
<feature type="compositionally biased region" description="Acidic residues" evidence="4">
    <location>
        <begin position="920"/>
        <end position="944"/>
    </location>
</feature>
<accession>A0AAD7XUT2</accession>
<feature type="transmembrane region" description="Helical" evidence="5">
    <location>
        <begin position="147"/>
        <end position="166"/>
    </location>
</feature>
<feature type="compositionally biased region" description="Low complexity" evidence="4">
    <location>
        <begin position="1127"/>
        <end position="1139"/>
    </location>
</feature>
<organism evidence="7 8">
    <name type="scientific">Lichtheimia ornata</name>
    <dbReference type="NCBI Taxonomy" id="688661"/>
    <lineage>
        <taxon>Eukaryota</taxon>
        <taxon>Fungi</taxon>
        <taxon>Fungi incertae sedis</taxon>
        <taxon>Mucoromycota</taxon>
        <taxon>Mucoromycotina</taxon>
        <taxon>Mucoromycetes</taxon>
        <taxon>Mucorales</taxon>
        <taxon>Lichtheimiaceae</taxon>
        <taxon>Lichtheimia</taxon>
    </lineage>
</organism>
<feature type="compositionally biased region" description="Low complexity" evidence="4">
    <location>
        <begin position="542"/>
        <end position="554"/>
    </location>
</feature>
<proteinExistence type="predicted"/>